<dbReference type="PROSITE" id="PS50011">
    <property type="entry name" value="PROTEIN_KINASE_DOM"/>
    <property type="match status" value="1"/>
</dbReference>
<dbReference type="SUPFAM" id="SSF56112">
    <property type="entry name" value="Protein kinase-like (PK-like)"/>
    <property type="match status" value="1"/>
</dbReference>
<keyword evidence="11" id="KW-1185">Reference proteome</keyword>
<protein>
    <recommendedName>
        <fullName evidence="1">non-specific serine/threonine protein kinase</fullName>
        <ecNumber evidence="1">2.7.11.1</ecNumber>
    </recommendedName>
</protein>
<keyword evidence="5 10" id="KW-0418">Kinase</keyword>
<dbReference type="Proteomes" id="UP001597483">
    <property type="component" value="Unassembled WGS sequence"/>
</dbReference>
<keyword evidence="6" id="KW-0067">ATP-binding</keyword>
<evidence type="ECO:0000256" key="5">
    <source>
        <dbReference type="ARBA" id="ARBA00022777"/>
    </source>
</evidence>
<reference evidence="11" key="1">
    <citation type="journal article" date="2019" name="Int. J. Syst. Evol. Microbiol.">
        <title>The Global Catalogue of Microorganisms (GCM) 10K type strain sequencing project: providing services to taxonomists for standard genome sequencing and annotation.</title>
        <authorList>
            <consortium name="The Broad Institute Genomics Platform"/>
            <consortium name="The Broad Institute Genome Sequencing Center for Infectious Disease"/>
            <person name="Wu L."/>
            <person name="Ma J."/>
        </authorList>
    </citation>
    <scope>NUCLEOTIDE SEQUENCE [LARGE SCALE GENOMIC DNA]</scope>
    <source>
        <strain evidence="11">CGMCC 4.7641</strain>
    </source>
</reference>
<dbReference type="GO" id="GO:0004674">
    <property type="term" value="F:protein serine/threonine kinase activity"/>
    <property type="evidence" value="ECO:0007669"/>
    <property type="project" value="UniProtKB-KW"/>
</dbReference>
<comment type="caution">
    <text evidence="10">The sequence shown here is derived from an EMBL/GenBank/DDBJ whole genome shotgun (WGS) entry which is preliminary data.</text>
</comment>
<feature type="transmembrane region" description="Helical" evidence="8">
    <location>
        <begin position="377"/>
        <end position="396"/>
    </location>
</feature>
<proteinExistence type="predicted"/>
<evidence type="ECO:0000313" key="11">
    <source>
        <dbReference type="Proteomes" id="UP001597483"/>
    </source>
</evidence>
<feature type="domain" description="Protein kinase" evidence="9">
    <location>
        <begin position="7"/>
        <end position="257"/>
    </location>
</feature>
<evidence type="ECO:0000256" key="7">
    <source>
        <dbReference type="SAM" id="MobiDB-lite"/>
    </source>
</evidence>
<accession>A0ABW5H4E0</accession>
<sequence>MRGETAGGGWTPLGSGPAAAVYSGSAGGVPVALKVFPARFDRATLSTVEKERGRLREVASALPVHAVDQLPDGRHALRMELCPQSLAALLSRVGRLGPADAAVLGHAVAAALAGAHAAGVVHGGVKPSNVLFRASGEPVLADFGVALRQAFPRDPMESLEFLAPETLRTETLDERTDLYGLGALLHLALTGRPPLPGRLGEPAGERVLRVLRTPVPAIHEPGVPVELSTVVGRLLAPDPANRPADAGWVADRLGEMIARLAPPAPVVEPPGAAPSDAGPSSAGPPNVAPSSAAPPDAVPPSAAPWSAEPAPEPAFDDFGGAPPVRLPPSVVAALPEAPPDPDDFPEPPPTGEPPGETQREAPGETPRGTGRRIRLDFVAGGLVAAAVAGVGLVMVLTSGSDDLTTVARTPPPAPAPAAAAPAVDVRLDQPADRGTQVTLTWSSSSGAVDYAVIVAPEGEPNKAVLAQRQHTLTVQVDPLRRYCFEVQATDSQAVYRSEPQAIRGAVCHR</sequence>
<keyword evidence="8" id="KW-0472">Membrane</keyword>
<feature type="compositionally biased region" description="Low complexity" evidence="7">
    <location>
        <begin position="273"/>
        <end position="295"/>
    </location>
</feature>
<gene>
    <name evidence="10" type="ORF">ACFSVL_09655</name>
</gene>
<dbReference type="InterPro" id="IPR000719">
    <property type="entry name" value="Prot_kinase_dom"/>
</dbReference>
<dbReference type="RefSeq" id="WP_378302579.1">
    <property type="nucleotide sequence ID" value="NZ_JBHUKS010000006.1"/>
</dbReference>
<evidence type="ECO:0000256" key="3">
    <source>
        <dbReference type="ARBA" id="ARBA00022679"/>
    </source>
</evidence>
<organism evidence="10 11">
    <name type="scientific">Amycolatopsis silviterrae</name>
    <dbReference type="NCBI Taxonomy" id="1656914"/>
    <lineage>
        <taxon>Bacteria</taxon>
        <taxon>Bacillati</taxon>
        <taxon>Actinomycetota</taxon>
        <taxon>Actinomycetes</taxon>
        <taxon>Pseudonocardiales</taxon>
        <taxon>Pseudonocardiaceae</taxon>
        <taxon>Amycolatopsis</taxon>
    </lineage>
</organism>
<evidence type="ECO:0000256" key="8">
    <source>
        <dbReference type="SAM" id="Phobius"/>
    </source>
</evidence>
<dbReference type="PANTHER" id="PTHR43289:SF6">
    <property type="entry name" value="SERINE_THREONINE-PROTEIN KINASE NEKL-3"/>
    <property type="match status" value="1"/>
</dbReference>
<dbReference type="PANTHER" id="PTHR43289">
    <property type="entry name" value="MITOGEN-ACTIVATED PROTEIN KINASE KINASE KINASE 20-RELATED"/>
    <property type="match status" value="1"/>
</dbReference>
<evidence type="ECO:0000256" key="4">
    <source>
        <dbReference type="ARBA" id="ARBA00022741"/>
    </source>
</evidence>
<evidence type="ECO:0000256" key="6">
    <source>
        <dbReference type="ARBA" id="ARBA00022840"/>
    </source>
</evidence>
<evidence type="ECO:0000259" key="9">
    <source>
        <dbReference type="PROSITE" id="PS50011"/>
    </source>
</evidence>
<keyword evidence="4" id="KW-0547">Nucleotide-binding</keyword>
<dbReference type="InterPro" id="IPR011009">
    <property type="entry name" value="Kinase-like_dom_sf"/>
</dbReference>
<name>A0ABW5H4E0_9PSEU</name>
<dbReference type="Gene3D" id="1.10.510.10">
    <property type="entry name" value="Transferase(Phosphotransferase) domain 1"/>
    <property type="match status" value="1"/>
</dbReference>
<keyword evidence="2 10" id="KW-0723">Serine/threonine-protein kinase</keyword>
<feature type="region of interest" description="Disordered" evidence="7">
    <location>
        <begin position="264"/>
        <end position="371"/>
    </location>
</feature>
<dbReference type="EC" id="2.7.11.1" evidence="1"/>
<dbReference type="EMBL" id="JBHUKS010000006">
    <property type="protein sequence ID" value="MFD2467657.1"/>
    <property type="molecule type" value="Genomic_DNA"/>
</dbReference>
<dbReference type="SMART" id="SM00220">
    <property type="entry name" value="S_TKc"/>
    <property type="match status" value="1"/>
</dbReference>
<keyword evidence="8" id="KW-0812">Transmembrane</keyword>
<evidence type="ECO:0000313" key="10">
    <source>
        <dbReference type="EMBL" id="MFD2467657.1"/>
    </source>
</evidence>
<evidence type="ECO:0000256" key="2">
    <source>
        <dbReference type="ARBA" id="ARBA00022527"/>
    </source>
</evidence>
<dbReference type="Pfam" id="PF00069">
    <property type="entry name" value="Pkinase"/>
    <property type="match status" value="1"/>
</dbReference>
<keyword evidence="8" id="KW-1133">Transmembrane helix</keyword>
<evidence type="ECO:0000256" key="1">
    <source>
        <dbReference type="ARBA" id="ARBA00012513"/>
    </source>
</evidence>
<keyword evidence="3" id="KW-0808">Transferase</keyword>